<gene>
    <name evidence="1" type="ORF">Naga_100239g2</name>
</gene>
<evidence type="ECO:0000313" key="2">
    <source>
        <dbReference type="Proteomes" id="UP000019335"/>
    </source>
</evidence>
<dbReference type="OrthoDB" id="10362460at2759"/>
<protein>
    <submittedName>
        <fullName evidence="1">Uncharacterized protein</fullName>
    </submittedName>
</protein>
<name>W7TE36_9STRA</name>
<reference evidence="1 2" key="1">
    <citation type="journal article" date="2014" name="Mol. Plant">
        <title>Chromosome Scale Genome Assembly and Transcriptome Profiling of Nannochloropsis gaditana in Nitrogen Depletion.</title>
        <authorList>
            <person name="Corteggiani Carpinelli E."/>
            <person name="Telatin A."/>
            <person name="Vitulo N."/>
            <person name="Forcato C."/>
            <person name="D'Angelo M."/>
            <person name="Schiavon R."/>
            <person name="Vezzi A."/>
            <person name="Giacometti G.M."/>
            <person name="Morosinotto T."/>
            <person name="Valle G."/>
        </authorList>
    </citation>
    <scope>NUCLEOTIDE SEQUENCE [LARGE SCALE GENOMIC DNA]</scope>
    <source>
        <strain evidence="1 2">B-31</strain>
    </source>
</reference>
<proteinExistence type="predicted"/>
<dbReference type="EMBL" id="AZIL01001227">
    <property type="protein sequence ID" value="EWM24472.1"/>
    <property type="molecule type" value="Genomic_DNA"/>
</dbReference>
<organism evidence="1 2">
    <name type="scientific">Nannochloropsis gaditana</name>
    <dbReference type="NCBI Taxonomy" id="72520"/>
    <lineage>
        <taxon>Eukaryota</taxon>
        <taxon>Sar</taxon>
        <taxon>Stramenopiles</taxon>
        <taxon>Ochrophyta</taxon>
        <taxon>Eustigmatophyceae</taxon>
        <taxon>Eustigmatales</taxon>
        <taxon>Monodopsidaceae</taxon>
        <taxon>Nannochloropsis</taxon>
    </lineage>
</organism>
<sequence length="181" mass="20147">MTTLCVKKNGIAVQEFKKPDVIFLPNLRVRRLLLCLLVAARSATAIQGGLGPCFCPLRAPCVSSESLTSSTSTTFRPPSARLPRAVAYTKERRRPFTLLLAPKLRNKSHLSSLFSFLPPTEHPDDPHLQDTTEERPLFFTFPSIENARFVAAHLVDFGLARTVSLWPSSVETWEAADDGKR</sequence>
<dbReference type="AlphaFoldDB" id="W7TE36"/>
<dbReference type="Proteomes" id="UP000019335">
    <property type="component" value="Chromosome 13"/>
</dbReference>
<accession>W7TE36</accession>
<evidence type="ECO:0000313" key="1">
    <source>
        <dbReference type="EMBL" id="EWM24472.1"/>
    </source>
</evidence>
<keyword evidence="2" id="KW-1185">Reference proteome</keyword>
<comment type="caution">
    <text evidence="1">The sequence shown here is derived from an EMBL/GenBank/DDBJ whole genome shotgun (WGS) entry which is preliminary data.</text>
</comment>